<dbReference type="OrthoDB" id="117774at2"/>
<gene>
    <name evidence="6" type="ordered locus">Thivi_2915</name>
</gene>
<name>I3YCV2_THIV6</name>
<dbReference type="Gene3D" id="3.40.50.150">
    <property type="entry name" value="Vaccinia Virus protein VP39"/>
    <property type="match status" value="1"/>
</dbReference>
<keyword evidence="2 4" id="KW-0808">Transferase</keyword>
<evidence type="ECO:0000256" key="2">
    <source>
        <dbReference type="ARBA" id="ARBA00022679"/>
    </source>
</evidence>
<feature type="active site" description="Proton acceptor" evidence="4">
    <location>
        <position position="173"/>
    </location>
</feature>
<feature type="domain" description="PABS" evidence="5">
    <location>
        <begin position="10"/>
        <end position="255"/>
    </location>
</feature>
<protein>
    <submittedName>
        <fullName evidence="6">Spermidine synthase</fullName>
    </submittedName>
</protein>
<evidence type="ECO:0000313" key="7">
    <source>
        <dbReference type="Proteomes" id="UP000006062"/>
    </source>
</evidence>
<reference evidence="6 7" key="1">
    <citation type="submission" date="2012-06" db="EMBL/GenBank/DDBJ databases">
        <title>Complete sequence of Thiocystis violascens DSM 198.</title>
        <authorList>
            <consortium name="US DOE Joint Genome Institute"/>
            <person name="Lucas S."/>
            <person name="Han J."/>
            <person name="Lapidus A."/>
            <person name="Cheng J.-F."/>
            <person name="Goodwin L."/>
            <person name="Pitluck S."/>
            <person name="Peters L."/>
            <person name="Ovchinnikova G."/>
            <person name="Teshima H."/>
            <person name="Detter J.C."/>
            <person name="Han C."/>
            <person name="Tapia R."/>
            <person name="Land M."/>
            <person name="Hauser L."/>
            <person name="Kyrpides N."/>
            <person name="Ivanova N."/>
            <person name="Pagani I."/>
            <person name="Vogl K."/>
            <person name="Liu Z."/>
            <person name="Frigaard N.-U."/>
            <person name="Bryant D."/>
            <person name="Woyke T."/>
        </authorList>
    </citation>
    <scope>NUCLEOTIDE SEQUENCE [LARGE SCALE GENOMIC DNA]</scope>
    <source>
        <strain evidence="7">ATCC 17096 / DSM 198 / 6111</strain>
    </source>
</reference>
<dbReference type="RefSeq" id="WP_014779249.1">
    <property type="nucleotide sequence ID" value="NC_018012.1"/>
</dbReference>
<dbReference type="PANTHER" id="PTHR43317">
    <property type="entry name" value="THERMOSPERMINE SYNTHASE ACAULIS5"/>
    <property type="match status" value="1"/>
</dbReference>
<dbReference type="EMBL" id="CP003154">
    <property type="protein sequence ID" value="AFL74820.1"/>
    <property type="molecule type" value="Genomic_DNA"/>
</dbReference>
<organism evidence="6 7">
    <name type="scientific">Thiocystis violascens (strain ATCC 17096 / DSM 198 / 6111)</name>
    <name type="common">Chromatium violascens</name>
    <dbReference type="NCBI Taxonomy" id="765911"/>
    <lineage>
        <taxon>Bacteria</taxon>
        <taxon>Pseudomonadati</taxon>
        <taxon>Pseudomonadota</taxon>
        <taxon>Gammaproteobacteria</taxon>
        <taxon>Chromatiales</taxon>
        <taxon>Chromatiaceae</taxon>
        <taxon>Thiocystis</taxon>
    </lineage>
</organism>
<accession>I3YCV2</accession>
<dbReference type="Pfam" id="PF01564">
    <property type="entry name" value="Spermine_synth"/>
    <property type="match status" value="1"/>
</dbReference>
<dbReference type="InterPro" id="IPR030374">
    <property type="entry name" value="PABS"/>
</dbReference>
<dbReference type="PROSITE" id="PS51006">
    <property type="entry name" value="PABS_2"/>
    <property type="match status" value="1"/>
</dbReference>
<comment type="similarity">
    <text evidence="1">Belongs to the spermidine/spermine synthase family.</text>
</comment>
<dbReference type="eggNOG" id="COG0421">
    <property type="taxonomic scope" value="Bacteria"/>
</dbReference>
<evidence type="ECO:0000256" key="4">
    <source>
        <dbReference type="PROSITE-ProRule" id="PRU00354"/>
    </source>
</evidence>
<dbReference type="CDD" id="cd02440">
    <property type="entry name" value="AdoMet_MTases"/>
    <property type="match status" value="1"/>
</dbReference>
<dbReference type="GO" id="GO:0016740">
    <property type="term" value="F:transferase activity"/>
    <property type="evidence" value="ECO:0007669"/>
    <property type="project" value="UniProtKB-UniRule"/>
</dbReference>
<dbReference type="InterPro" id="IPR029063">
    <property type="entry name" value="SAM-dependent_MTases_sf"/>
</dbReference>
<evidence type="ECO:0000256" key="3">
    <source>
        <dbReference type="ARBA" id="ARBA00023115"/>
    </source>
</evidence>
<dbReference type="STRING" id="765911.Thivi_2915"/>
<dbReference type="SUPFAM" id="SSF53335">
    <property type="entry name" value="S-adenosyl-L-methionine-dependent methyltransferases"/>
    <property type="match status" value="1"/>
</dbReference>
<dbReference type="Proteomes" id="UP000006062">
    <property type="component" value="Chromosome"/>
</dbReference>
<keyword evidence="3 4" id="KW-0620">Polyamine biosynthesis</keyword>
<evidence type="ECO:0000256" key="1">
    <source>
        <dbReference type="ARBA" id="ARBA00007867"/>
    </source>
</evidence>
<evidence type="ECO:0000259" key="5">
    <source>
        <dbReference type="PROSITE" id="PS51006"/>
    </source>
</evidence>
<dbReference type="PANTHER" id="PTHR43317:SF1">
    <property type="entry name" value="THERMOSPERMINE SYNTHASE ACAULIS5"/>
    <property type="match status" value="1"/>
</dbReference>
<keyword evidence="7" id="KW-1185">Reference proteome</keyword>
<dbReference type="GO" id="GO:0006596">
    <property type="term" value="P:polyamine biosynthetic process"/>
    <property type="evidence" value="ECO:0007669"/>
    <property type="project" value="UniProtKB-UniRule"/>
</dbReference>
<proteinExistence type="inferred from homology"/>
<sequence length="293" mass="32888">MNHEAGLARGTLLELPGAGVGERGHLRLLESAPCDPQQIYARILSERYGKPFIVDDGRTRRLYFSLRFIQSSMRIDDPVTLDFAYTRKMMAFLLFVPDPSEVLMVGLGGGSLAKFCHRHLPDTHLTVVEISPDVIALRGEFGVPEDARIKIVQADAAEYLPSAEGDTEVLLLDGFDASGIAPAFLRRGFYEAARRRLRPGGLLVANFCGPPQRWYRHFRLLDDAFDGRVHLGRVTYADNHIAFAFADTGFPLDWARLAKRARALADRIPLDFPEFVDRLRAGAGLRRELRRLQ</sequence>
<evidence type="ECO:0000313" key="6">
    <source>
        <dbReference type="EMBL" id="AFL74820.1"/>
    </source>
</evidence>
<dbReference type="AlphaFoldDB" id="I3YCV2"/>
<dbReference type="HOGENOM" id="CLU_060070_1_0_6"/>
<dbReference type="KEGG" id="tvi:Thivi_2915"/>